<dbReference type="EMBL" id="JACLAW010000013">
    <property type="protein sequence ID" value="MBC2667007.1"/>
    <property type="molecule type" value="Genomic_DNA"/>
</dbReference>
<gene>
    <name evidence="4" type="ORF">H7F51_15930</name>
</gene>
<dbReference type="PRINTS" id="PR00081">
    <property type="entry name" value="GDHRDH"/>
</dbReference>
<dbReference type="PANTHER" id="PTHR43669:SF3">
    <property type="entry name" value="ALCOHOL DEHYDROGENASE, PUTATIVE (AFU_ORTHOLOGUE AFUA_3G03445)-RELATED"/>
    <property type="match status" value="1"/>
</dbReference>
<dbReference type="CDD" id="cd05233">
    <property type="entry name" value="SDR_c"/>
    <property type="match status" value="1"/>
</dbReference>
<dbReference type="InterPro" id="IPR036291">
    <property type="entry name" value="NAD(P)-bd_dom_sf"/>
</dbReference>
<reference evidence="4 5" key="1">
    <citation type="submission" date="2020-08" db="EMBL/GenBank/DDBJ databases">
        <title>The genome sequence of type strain Novosphingobium flavum NBRC 111647.</title>
        <authorList>
            <person name="Liu Y."/>
        </authorList>
    </citation>
    <scope>NUCLEOTIDE SEQUENCE [LARGE SCALE GENOMIC DNA]</scope>
    <source>
        <strain evidence="4 5">NBRC 111647</strain>
    </source>
</reference>
<accession>A0A7X1FV68</accession>
<sequence>MQRENSAARTIVLTGAAGLLGRAIAEALVGAGHRLLLTDRGVDDLEAAANQLGGGKGAVAICATDLTSAEAPAKIEAAAAKAFGPVDMLINNAAFTAFAAWAEADQPNAWELETELVRTFFEINFIAQQALVRQFVPGMIERRWGRVVNLSCSYDTMQRLYPYGATKAALEAFTSAMEKQLAGTGVTAHTLNPGGPVFHPAHYAAHPNLTWVQPDIVNAPLLWLASDDSNGIPGRRWIGTRWLEGMEPMEALGRAAGPMNFLGFGAFALR</sequence>
<dbReference type="InterPro" id="IPR002347">
    <property type="entry name" value="SDR_fam"/>
</dbReference>
<dbReference type="PRINTS" id="PR00080">
    <property type="entry name" value="SDRFAMILY"/>
</dbReference>
<evidence type="ECO:0000313" key="5">
    <source>
        <dbReference type="Proteomes" id="UP000566813"/>
    </source>
</evidence>
<evidence type="ECO:0000313" key="4">
    <source>
        <dbReference type="EMBL" id="MBC2667007.1"/>
    </source>
</evidence>
<dbReference type="PANTHER" id="PTHR43669">
    <property type="entry name" value="5-KETO-D-GLUCONATE 5-REDUCTASE"/>
    <property type="match status" value="1"/>
</dbReference>
<dbReference type="AlphaFoldDB" id="A0A7X1FV68"/>
<comment type="similarity">
    <text evidence="1 3">Belongs to the short-chain dehydrogenases/reductases (SDR) family.</text>
</comment>
<comment type="caution">
    <text evidence="4">The sequence shown here is derived from an EMBL/GenBank/DDBJ whole genome shotgun (WGS) entry which is preliminary data.</text>
</comment>
<proteinExistence type="inferred from homology"/>
<name>A0A7X1FV68_9SPHN</name>
<organism evidence="4 5">
    <name type="scientific">Novosphingobium flavum</name>
    <dbReference type="NCBI Taxonomy" id="1778672"/>
    <lineage>
        <taxon>Bacteria</taxon>
        <taxon>Pseudomonadati</taxon>
        <taxon>Pseudomonadota</taxon>
        <taxon>Alphaproteobacteria</taxon>
        <taxon>Sphingomonadales</taxon>
        <taxon>Sphingomonadaceae</taxon>
        <taxon>Novosphingobium</taxon>
    </lineage>
</organism>
<dbReference type="Pfam" id="PF00106">
    <property type="entry name" value="adh_short"/>
    <property type="match status" value="1"/>
</dbReference>
<dbReference type="RefSeq" id="WP_185665302.1">
    <property type="nucleotide sequence ID" value="NZ_JACLAW010000013.1"/>
</dbReference>
<keyword evidence="5" id="KW-1185">Reference proteome</keyword>
<dbReference type="GO" id="GO:0016491">
    <property type="term" value="F:oxidoreductase activity"/>
    <property type="evidence" value="ECO:0007669"/>
    <property type="project" value="UniProtKB-KW"/>
</dbReference>
<evidence type="ECO:0000256" key="1">
    <source>
        <dbReference type="ARBA" id="ARBA00006484"/>
    </source>
</evidence>
<evidence type="ECO:0000256" key="2">
    <source>
        <dbReference type="ARBA" id="ARBA00023002"/>
    </source>
</evidence>
<dbReference type="Proteomes" id="UP000566813">
    <property type="component" value="Unassembled WGS sequence"/>
</dbReference>
<dbReference type="Gene3D" id="3.40.50.720">
    <property type="entry name" value="NAD(P)-binding Rossmann-like Domain"/>
    <property type="match status" value="1"/>
</dbReference>
<dbReference type="SUPFAM" id="SSF51735">
    <property type="entry name" value="NAD(P)-binding Rossmann-fold domains"/>
    <property type="match status" value="1"/>
</dbReference>
<evidence type="ECO:0000256" key="3">
    <source>
        <dbReference type="RuleBase" id="RU000363"/>
    </source>
</evidence>
<keyword evidence="2" id="KW-0560">Oxidoreductase</keyword>
<protein>
    <submittedName>
        <fullName evidence="4">SDR family oxidoreductase</fullName>
    </submittedName>
</protein>